<accession>F6W0Q5</accession>
<dbReference type="Proteomes" id="UP000002281">
    <property type="component" value="Chromosome 8"/>
</dbReference>
<dbReference type="InterPro" id="IPR003599">
    <property type="entry name" value="Ig_sub"/>
</dbReference>
<protein>
    <recommendedName>
        <fullName evidence="2">Ig-like domain-containing protein</fullName>
    </recommendedName>
</protein>
<dbReference type="PANTHER" id="PTHR23267">
    <property type="entry name" value="IMMUNOGLOBULIN LIGHT CHAIN"/>
    <property type="match status" value="1"/>
</dbReference>
<dbReference type="STRING" id="9796.ENSECAP00000006063"/>
<dbReference type="PROSITE" id="PS50835">
    <property type="entry name" value="IG_LIKE"/>
    <property type="match status" value="1"/>
</dbReference>
<dbReference type="SUPFAM" id="SSF48726">
    <property type="entry name" value="Immunoglobulin"/>
    <property type="match status" value="1"/>
</dbReference>
<dbReference type="SMR" id="F6W0Q5"/>
<proteinExistence type="predicted"/>
<evidence type="ECO:0000313" key="4">
    <source>
        <dbReference type="Proteomes" id="UP000002281"/>
    </source>
</evidence>
<dbReference type="InterPro" id="IPR036179">
    <property type="entry name" value="Ig-like_dom_sf"/>
</dbReference>
<feature type="domain" description="Ig-like" evidence="2">
    <location>
        <begin position="5"/>
        <end position="110"/>
    </location>
</feature>
<dbReference type="OMA" id="HYHRDRG"/>
<keyword evidence="4" id="KW-1185">Reference proteome</keyword>
<reference evidence="3 4" key="1">
    <citation type="journal article" date="2009" name="Science">
        <title>Genome sequence, comparative analysis, and population genetics of the domestic horse.</title>
        <authorList>
            <consortium name="Broad Institute Genome Sequencing Platform"/>
            <consortium name="Broad Institute Whole Genome Assembly Team"/>
            <person name="Wade C.M."/>
            <person name="Giulotto E."/>
            <person name="Sigurdsson S."/>
            <person name="Zoli M."/>
            <person name="Gnerre S."/>
            <person name="Imsland F."/>
            <person name="Lear T.L."/>
            <person name="Adelson D.L."/>
            <person name="Bailey E."/>
            <person name="Bellone R.R."/>
            <person name="Bloecker H."/>
            <person name="Distl O."/>
            <person name="Edgar R.C."/>
            <person name="Garber M."/>
            <person name="Leeb T."/>
            <person name="Mauceli E."/>
            <person name="MacLeod J.N."/>
            <person name="Penedo M.C.T."/>
            <person name="Raison J.M."/>
            <person name="Sharpe T."/>
            <person name="Vogel J."/>
            <person name="Andersson L."/>
            <person name="Antczak D.F."/>
            <person name="Biagi T."/>
            <person name="Binns M.M."/>
            <person name="Chowdhary B.P."/>
            <person name="Coleman S.J."/>
            <person name="Della Valle G."/>
            <person name="Fryc S."/>
            <person name="Guerin G."/>
            <person name="Hasegawa T."/>
            <person name="Hill E.W."/>
            <person name="Jurka J."/>
            <person name="Kiialainen A."/>
            <person name="Lindgren G."/>
            <person name="Liu J."/>
            <person name="Magnani E."/>
            <person name="Mickelson J.R."/>
            <person name="Murray J."/>
            <person name="Nergadze S.G."/>
            <person name="Onofrio R."/>
            <person name="Pedroni S."/>
            <person name="Piras M.F."/>
            <person name="Raudsepp T."/>
            <person name="Rocchi M."/>
            <person name="Roeed K.H."/>
            <person name="Ryder O.A."/>
            <person name="Searle S."/>
            <person name="Skow L."/>
            <person name="Swinburne J.E."/>
            <person name="Syvaenen A.C."/>
            <person name="Tozaki T."/>
            <person name="Valberg S.J."/>
            <person name="Vaudin M."/>
            <person name="White J.R."/>
            <person name="Zody M.C."/>
            <person name="Lander E.S."/>
            <person name="Lindblad-Toh K."/>
        </authorList>
    </citation>
    <scope>NUCLEOTIDE SEQUENCE [LARGE SCALE GENOMIC DNA]</scope>
    <source>
        <strain evidence="3 4">Thoroughbred</strain>
    </source>
</reference>
<feature type="chain" id="PRO_5018614379" description="Ig-like domain-containing protein" evidence="1">
    <location>
        <begin position="20"/>
        <end position="140"/>
    </location>
</feature>
<dbReference type="InterPro" id="IPR013106">
    <property type="entry name" value="Ig_V-set"/>
</dbReference>
<dbReference type="GO" id="GO:0006955">
    <property type="term" value="P:immune response"/>
    <property type="evidence" value="ECO:0000318"/>
    <property type="project" value="GO_Central"/>
</dbReference>
<sequence>MAWVPLLLTLLAHCTGSTSQDVVIQESSLITTPGGTVTLTCGSSAGAVTSNNYANWVQEKPYQGRQGLIGGTSNRVSGGPCPILWLPALGNKAALTIMGAQPEDEDECYCALWFSNHFHNERYRWGSNTKTHRLSLALCS</sequence>
<dbReference type="Ensembl" id="ENSECAT00000008140.2">
    <property type="protein sequence ID" value="ENSECAP00000006063.2"/>
    <property type="gene ID" value="ENSECAG00000007995.2"/>
</dbReference>
<reference evidence="3" key="3">
    <citation type="submission" date="2025-09" db="UniProtKB">
        <authorList>
            <consortium name="Ensembl"/>
        </authorList>
    </citation>
    <scope>IDENTIFICATION</scope>
    <source>
        <strain evidence="3">Thoroughbred</strain>
    </source>
</reference>
<dbReference type="GeneTree" id="ENSGT00940000163781"/>
<dbReference type="FunFam" id="2.60.40.10:FF:002073">
    <property type="entry name" value="Ig lambda-1 chain V regions MOPC 104E/RPC20/J558/S104"/>
    <property type="match status" value="1"/>
</dbReference>
<dbReference type="HOGENOM" id="CLU_077975_4_0_1"/>
<dbReference type="SMART" id="SM00409">
    <property type="entry name" value="IG"/>
    <property type="match status" value="1"/>
</dbReference>
<dbReference type="InterPro" id="IPR050150">
    <property type="entry name" value="IgV_Light_Chain"/>
</dbReference>
<organism evidence="3 4">
    <name type="scientific">Equus caballus</name>
    <name type="common">Horse</name>
    <dbReference type="NCBI Taxonomy" id="9796"/>
    <lineage>
        <taxon>Eukaryota</taxon>
        <taxon>Metazoa</taxon>
        <taxon>Chordata</taxon>
        <taxon>Craniata</taxon>
        <taxon>Vertebrata</taxon>
        <taxon>Euteleostomi</taxon>
        <taxon>Mammalia</taxon>
        <taxon>Eutheria</taxon>
        <taxon>Laurasiatheria</taxon>
        <taxon>Perissodactyla</taxon>
        <taxon>Equidae</taxon>
        <taxon>Equus</taxon>
    </lineage>
</organism>
<keyword evidence="1" id="KW-0732">Signal</keyword>
<dbReference type="Gene3D" id="2.60.40.10">
    <property type="entry name" value="Immunoglobulins"/>
    <property type="match status" value="1"/>
</dbReference>
<dbReference type="GO" id="GO:0019814">
    <property type="term" value="C:immunoglobulin complex"/>
    <property type="evidence" value="ECO:0000318"/>
    <property type="project" value="GO_Central"/>
</dbReference>
<dbReference type="AlphaFoldDB" id="F6W0Q5"/>
<dbReference type="PaxDb" id="9796-ENSECAP00000006063"/>
<dbReference type="SMART" id="SM00406">
    <property type="entry name" value="IGv"/>
    <property type="match status" value="1"/>
</dbReference>
<evidence type="ECO:0000313" key="3">
    <source>
        <dbReference type="Ensembl" id="ENSECAP00000006063.2"/>
    </source>
</evidence>
<evidence type="ECO:0000259" key="2">
    <source>
        <dbReference type="PROSITE" id="PS50835"/>
    </source>
</evidence>
<reference evidence="3" key="2">
    <citation type="submission" date="2025-08" db="UniProtKB">
        <authorList>
            <consortium name="Ensembl"/>
        </authorList>
    </citation>
    <scope>IDENTIFICATION</scope>
    <source>
        <strain evidence="3">Thoroughbred</strain>
    </source>
</reference>
<dbReference type="InParanoid" id="F6W0Q5"/>
<dbReference type="Bgee" id="ENSECAG00000007995">
    <property type="expression patterns" value="Expressed in oviduct epithelium and 11 other cell types or tissues"/>
</dbReference>
<feature type="signal peptide" evidence="1">
    <location>
        <begin position="1"/>
        <end position="19"/>
    </location>
</feature>
<evidence type="ECO:0000256" key="1">
    <source>
        <dbReference type="SAM" id="SignalP"/>
    </source>
</evidence>
<dbReference type="InterPro" id="IPR013783">
    <property type="entry name" value="Ig-like_fold"/>
</dbReference>
<name>F6W0Q5_HORSE</name>
<dbReference type="InterPro" id="IPR007110">
    <property type="entry name" value="Ig-like_dom"/>
</dbReference>